<feature type="chain" id="PRO_5044841125" description="Amidohydrolase 3 domain-containing protein" evidence="1">
    <location>
        <begin position="19"/>
        <end position="665"/>
    </location>
</feature>
<evidence type="ECO:0000313" key="4">
    <source>
        <dbReference type="Proteomes" id="UP001634394"/>
    </source>
</evidence>
<dbReference type="EMBL" id="JBJQND010000011">
    <property type="protein sequence ID" value="KAL3861133.1"/>
    <property type="molecule type" value="Genomic_DNA"/>
</dbReference>
<comment type="caution">
    <text evidence="3">The sequence shown here is derived from an EMBL/GenBank/DDBJ whole genome shotgun (WGS) entry which is preliminary data.</text>
</comment>
<sequence>MKLSLISLALFFTQVNIGQLMGKPIRKTHTSLYSSGSGKPVQTARSYFDCLHSKNLLCSKENNHEEIRVLHRKLALQETLEHLNKELGAAKDIELLRTTTMRKIYVNANIYAVDVDNDENWNSHPKEAMVVQGKQIQYVGTNAEAEKYYREGVDEWVDIKGYTIIPGIHDVHAHPLEASSSVGGTCHLSEDDDLETIGQKIKISGCANKQVGTDWVLGHGHSITQVLHYMNDSNNRSPKAILDEAIPNKPAIMMEQTSHSVWVNSKALQLAGINRDTPNEPGGIIWKDSNGEPNGILLENAGISIMELAMEPNAELDQYNYEGLKKGMKALSMNGITSVCDARSFWKWGHDKIWETLLQEEPDKFNVRAILSLWAFPEELDDQKQISELKKLYTDNNNSRLRKCQIKFYSDGLLQTTTAAVLEKYKINLHLQGLEANNGMNYFTQDRLAKYISQLQNFDINKGFDFHVHTIGDRGVRETLNAIEQNYDAQNPWRRPRHRLTHVELVSKNDIPRFRKLDVIADFQVAGNFTLPDSKSEIAELVGWEKADQNIPVKSLVESGATVTLSSDWDVSELNPFIGIQHAIMRRDRWSDQSISVKTALELYTINPAYLMRQEDKVGSLVAGKEADFVVINVDILDPQMKHYIANTKVFETVFQGRTVYKNYS</sequence>
<dbReference type="Gene3D" id="3.10.310.70">
    <property type="match status" value="1"/>
</dbReference>
<evidence type="ECO:0000256" key="1">
    <source>
        <dbReference type="SAM" id="SignalP"/>
    </source>
</evidence>
<accession>A0ABD3VKR7</accession>
<dbReference type="InterPro" id="IPR032466">
    <property type="entry name" value="Metal_Hydrolase"/>
</dbReference>
<keyword evidence="1" id="KW-0732">Signal</keyword>
<dbReference type="Gene3D" id="2.30.40.10">
    <property type="entry name" value="Urease, subunit C, domain 1"/>
    <property type="match status" value="1"/>
</dbReference>
<feature type="signal peptide" evidence="1">
    <location>
        <begin position="1"/>
        <end position="18"/>
    </location>
</feature>
<feature type="domain" description="Amidohydrolase 3" evidence="2">
    <location>
        <begin position="156"/>
        <end position="661"/>
    </location>
</feature>
<dbReference type="InterPro" id="IPR011059">
    <property type="entry name" value="Metal-dep_hydrolase_composite"/>
</dbReference>
<dbReference type="CDD" id="cd01300">
    <property type="entry name" value="YtcJ_like"/>
    <property type="match status" value="1"/>
</dbReference>
<evidence type="ECO:0000313" key="3">
    <source>
        <dbReference type="EMBL" id="KAL3861133.1"/>
    </source>
</evidence>
<dbReference type="Gene3D" id="3.20.20.140">
    <property type="entry name" value="Metal-dependent hydrolases"/>
    <property type="match status" value="1"/>
</dbReference>
<dbReference type="AlphaFoldDB" id="A0ABD3VKR7"/>
<gene>
    <name evidence="3" type="ORF">ACJMK2_007202</name>
</gene>
<dbReference type="SUPFAM" id="SSF51338">
    <property type="entry name" value="Composite domain of metallo-dependent hydrolases"/>
    <property type="match status" value="1"/>
</dbReference>
<dbReference type="InterPro" id="IPR033932">
    <property type="entry name" value="YtcJ-like"/>
</dbReference>
<dbReference type="InterPro" id="IPR013108">
    <property type="entry name" value="Amidohydro_3"/>
</dbReference>
<keyword evidence="4" id="KW-1185">Reference proteome</keyword>
<evidence type="ECO:0000259" key="2">
    <source>
        <dbReference type="Pfam" id="PF07969"/>
    </source>
</evidence>
<organism evidence="3 4">
    <name type="scientific">Sinanodonta woodiana</name>
    <name type="common">Chinese pond mussel</name>
    <name type="synonym">Anodonta woodiana</name>
    <dbReference type="NCBI Taxonomy" id="1069815"/>
    <lineage>
        <taxon>Eukaryota</taxon>
        <taxon>Metazoa</taxon>
        <taxon>Spiralia</taxon>
        <taxon>Lophotrochozoa</taxon>
        <taxon>Mollusca</taxon>
        <taxon>Bivalvia</taxon>
        <taxon>Autobranchia</taxon>
        <taxon>Heteroconchia</taxon>
        <taxon>Palaeoheterodonta</taxon>
        <taxon>Unionida</taxon>
        <taxon>Unionoidea</taxon>
        <taxon>Unionidae</taxon>
        <taxon>Unioninae</taxon>
        <taxon>Sinanodonta</taxon>
    </lineage>
</organism>
<dbReference type="SUPFAM" id="SSF51556">
    <property type="entry name" value="Metallo-dependent hydrolases"/>
    <property type="match status" value="1"/>
</dbReference>
<name>A0ABD3VKR7_SINWO</name>
<dbReference type="Proteomes" id="UP001634394">
    <property type="component" value="Unassembled WGS sequence"/>
</dbReference>
<reference evidence="3 4" key="1">
    <citation type="submission" date="2024-11" db="EMBL/GenBank/DDBJ databases">
        <title>Chromosome-level genome assembly of the freshwater bivalve Anodonta woodiana.</title>
        <authorList>
            <person name="Chen X."/>
        </authorList>
    </citation>
    <scope>NUCLEOTIDE SEQUENCE [LARGE SCALE GENOMIC DNA]</scope>
    <source>
        <strain evidence="3">MN2024</strain>
        <tissue evidence="3">Gills</tissue>
    </source>
</reference>
<dbReference type="Pfam" id="PF07969">
    <property type="entry name" value="Amidohydro_3"/>
    <property type="match status" value="1"/>
</dbReference>
<dbReference type="PANTHER" id="PTHR22642">
    <property type="entry name" value="IMIDAZOLONEPROPIONASE"/>
    <property type="match status" value="1"/>
</dbReference>
<dbReference type="PANTHER" id="PTHR22642:SF2">
    <property type="entry name" value="PROTEIN LONG AFTER FAR-RED 3"/>
    <property type="match status" value="1"/>
</dbReference>
<proteinExistence type="predicted"/>
<protein>
    <recommendedName>
        <fullName evidence="2">Amidohydrolase 3 domain-containing protein</fullName>
    </recommendedName>
</protein>